<dbReference type="SUPFAM" id="SSF56219">
    <property type="entry name" value="DNase I-like"/>
    <property type="match status" value="1"/>
</dbReference>
<evidence type="ECO:0000259" key="2">
    <source>
        <dbReference type="Pfam" id="PF03372"/>
    </source>
</evidence>
<gene>
    <name evidence="3" type="ORF">Tsubulata_044963</name>
</gene>
<dbReference type="Gene3D" id="3.60.10.10">
    <property type="entry name" value="Endonuclease/exonuclease/phosphatase"/>
    <property type="match status" value="1"/>
</dbReference>
<feature type="domain" description="Endonuclease/exonuclease/phosphatase" evidence="2">
    <location>
        <begin position="108"/>
        <end position="311"/>
    </location>
</feature>
<feature type="compositionally biased region" description="Basic and acidic residues" evidence="1">
    <location>
        <begin position="90"/>
        <end position="99"/>
    </location>
</feature>
<name>A0A9Q0JLQ6_9ROSI</name>
<protein>
    <recommendedName>
        <fullName evidence="2">Endonuclease/exonuclease/phosphatase domain-containing protein</fullName>
    </recommendedName>
</protein>
<dbReference type="Proteomes" id="UP001141552">
    <property type="component" value="Unassembled WGS sequence"/>
</dbReference>
<dbReference type="InterPro" id="IPR005135">
    <property type="entry name" value="Endo/exonuclease/phosphatase"/>
</dbReference>
<feature type="compositionally biased region" description="Pro residues" evidence="1">
    <location>
        <begin position="52"/>
        <end position="61"/>
    </location>
</feature>
<keyword evidence="4" id="KW-1185">Reference proteome</keyword>
<evidence type="ECO:0000256" key="1">
    <source>
        <dbReference type="SAM" id="MobiDB-lite"/>
    </source>
</evidence>
<dbReference type="AlphaFoldDB" id="A0A9Q0JLQ6"/>
<dbReference type="OrthoDB" id="1750980at2759"/>
<evidence type="ECO:0000313" key="3">
    <source>
        <dbReference type="EMBL" id="KAJ4846418.1"/>
    </source>
</evidence>
<dbReference type="EMBL" id="JAKUCV010001429">
    <property type="protein sequence ID" value="KAJ4846418.1"/>
    <property type="molecule type" value="Genomic_DNA"/>
</dbReference>
<evidence type="ECO:0000313" key="4">
    <source>
        <dbReference type="Proteomes" id="UP001141552"/>
    </source>
</evidence>
<reference evidence="3" key="1">
    <citation type="submission" date="2022-02" db="EMBL/GenBank/DDBJ databases">
        <authorList>
            <person name="Henning P.M."/>
            <person name="McCubbin A.G."/>
            <person name="Shore J.S."/>
        </authorList>
    </citation>
    <scope>NUCLEOTIDE SEQUENCE</scope>
    <source>
        <strain evidence="3">F60SS</strain>
        <tissue evidence="3">Leaves</tissue>
    </source>
</reference>
<dbReference type="GO" id="GO:0003824">
    <property type="term" value="F:catalytic activity"/>
    <property type="evidence" value="ECO:0007669"/>
    <property type="project" value="InterPro"/>
</dbReference>
<comment type="caution">
    <text evidence="3">The sequence shown here is derived from an EMBL/GenBank/DDBJ whole genome shotgun (WGS) entry which is preliminary data.</text>
</comment>
<organism evidence="3 4">
    <name type="scientific">Turnera subulata</name>
    <dbReference type="NCBI Taxonomy" id="218843"/>
    <lineage>
        <taxon>Eukaryota</taxon>
        <taxon>Viridiplantae</taxon>
        <taxon>Streptophyta</taxon>
        <taxon>Embryophyta</taxon>
        <taxon>Tracheophyta</taxon>
        <taxon>Spermatophyta</taxon>
        <taxon>Magnoliopsida</taxon>
        <taxon>eudicotyledons</taxon>
        <taxon>Gunneridae</taxon>
        <taxon>Pentapetalae</taxon>
        <taxon>rosids</taxon>
        <taxon>fabids</taxon>
        <taxon>Malpighiales</taxon>
        <taxon>Passifloraceae</taxon>
        <taxon>Turnera</taxon>
    </lineage>
</organism>
<feature type="compositionally biased region" description="Low complexity" evidence="1">
    <location>
        <begin position="41"/>
        <end position="51"/>
    </location>
</feature>
<feature type="region of interest" description="Disordered" evidence="1">
    <location>
        <begin position="1"/>
        <end position="106"/>
    </location>
</feature>
<dbReference type="InterPro" id="IPR036691">
    <property type="entry name" value="Endo/exonu/phosph_ase_sf"/>
</dbReference>
<dbReference type="PANTHER" id="PTHR33710">
    <property type="entry name" value="BNAC02G09200D PROTEIN"/>
    <property type="match status" value="1"/>
</dbReference>
<accession>A0A9Q0JLQ6</accession>
<dbReference type="PANTHER" id="PTHR33710:SF77">
    <property type="entry name" value="DNASE I-LIKE SUPERFAMILY PROTEIN"/>
    <property type="match status" value="1"/>
</dbReference>
<dbReference type="Pfam" id="PF03372">
    <property type="entry name" value="Exo_endo_phos"/>
    <property type="match status" value="1"/>
</dbReference>
<reference evidence="3" key="2">
    <citation type="journal article" date="2023" name="Plants (Basel)">
        <title>Annotation of the Turnera subulata (Passifloraceae) Draft Genome Reveals the S-Locus Evolved after the Divergence of Turneroideae from Passifloroideae in a Stepwise Manner.</title>
        <authorList>
            <person name="Henning P.M."/>
            <person name="Roalson E.H."/>
            <person name="Mir W."/>
            <person name="McCubbin A.G."/>
            <person name="Shore J.S."/>
        </authorList>
    </citation>
    <scope>NUCLEOTIDE SEQUENCE</scope>
    <source>
        <tissue evidence="3">Leaves</tissue>
    </source>
</reference>
<sequence>MSSIPSHTPVNPPPNTPRHSAVMLTTDSHRHLVPSLHTHQNHASSSSHSHPSQPPAPTLPREPPDPKNLASRISNPGLDPGANAIQATRNRKEDSKETKGMGAGKKKFTRTFKELCSNWKPEITVIMEPRLSGPKAERVIKRLRFSNTHRVEARGFAGGIWLLWNELRTSVEILFNHNQFVHARVSGGAGSFLFTAIYASPQDKWRRFLWQNIEILAAQSTEPWLLMGDFNAVLAGHERKDQFGRQGLANKAFRCCVSDAGLLDLGFSGTRFTWKRGSYQSRLDRALCNGAWRTAFPNAEVRHLPYTCSDHCPLLVKNNISPPKTSRPFRFQAAWLSHTGSGVEQKHFWEHSPKKEEAAS</sequence>
<proteinExistence type="predicted"/>